<reference evidence="1" key="1">
    <citation type="submission" date="2006-01" db="EMBL/GenBank/DDBJ databases">
        <authorList>
            <person name="Lindblad-Toh K."/>
            <person name="Mauceli E."/>
            <person name="Grabherr M."/>
            <person name="Chang J.L."/>
            <person name="Lander E.S."/>
        </authorList>
    </citation>
    <scope>NUCLEOTIDE SEQUENCE [LARGE SCALE GENOMIC DNA]</scope>
</reference>
<protein>
    <submittedName>
        <fullName evidence="1">Uncharacterized protein</fullName>
    </submittedName>
</protein>
<sequence length="56" mass="6234">IPLCDKQRVKGNVIPLRASSEVKLKEAPAVNEDVVAQYKTRPLSVRPSLNTPHDRV</sequence>
<reference evidence="1" key="2">
    <citation type="submission" date="2024-04" db="UniProtKB">
        <authorList>
            <consortium name="Ensembl"/>
        </authorList>
    </citation>
    <scope>IDENTIFICATION</scope>
</reference>
<dbReference type="AlphaFoldDB" id="G3PQP0"/>
<dbReference type="InParanoid" id="G3PQP0"/>
<proteinExistence type="predicted"/>
<name>G3PQP0_GASAC</name>
<organism evidence="1">
    <name type="scientific">Gasterosteus aculeatus</name>
    <name type="common">Three-spined stickleback</name>
    <dbReference type="NCBI Taxonomy" id="69293"/>
    <lineage>
        <taxon>Eukaryota</taxon>
        <taxon>Metazoa</taxon>
        <taxon>Chordata</taxon>
        <taxon>Craniata</taxon>
        <taxon>Vertebrata</taxon>
        <taxon>Euteleostomi</taxon>
        <taxon>Actinopterygii</taxon>
        <taxon>Neopterygii</taxon>
        <taxon>Teleostei</taxon>
        <taxon>Neoteleostei</taxon>
        <taxon>Acanthomorphata</taxon>
        <taxon>Eupercaria</taxon>
        <taxon>Perciformes</taxon>
        <taxon>Cottioidei</taxon>
        <taxon>Gasterosteales</taxon>
        <taxon>Gasterosteidae</taxon>
        <taxon>Gasterosteus</taxon>
    </lineage>
</organism>
<dbReference type="Bgee" id="ENSGACG00000015108">
    <property type="expression patterns" value="Expressed in camera-type eye"/>
</dbReference>
<evidence type="ECO:0000313" key="1">
    <source>
        <dbReference type="Ensembl" id="ENSGACP00000019925.1"/>
    </source>
</evidence>
<accession>G3PQP0</accession>
<dbReference type="Ensembl" id="ENSGACT00000019963.1">
    <property type="protein sequence ID" value="ENSGACP00000019925.1"/>
    <property type="gene ID" value="ENSGACG00000015108.1"/>
</dbReference>